<dbReference type="InterPro" id="IPR006487">
    <property type="entry name" value="Phage_lambda_L"/>
</dbReference>
<comment type="caution">
    <text evidence="1">The sequence shown here is derived from an EMBL/GenBank/DDBJ whole genome shotgun (WGS) entry which is preliminary data.</text>
</comment>
<dbReference type="RefSeq" id="WP_073555460.1">
    <property type="nucleotide sequence ID" value="NZ_MRCA01000003.1"/>
</dbReference>
<sequence>MIADLISLSPDSPIELFEISGWNLTNLAETLYICNFTGVTFEGVNYQAIGCESEGFDLIGQGPIPRPQLTVSNIGRTISDLLYNCKTNANYRLEGSTVLRRVTQKQFLDGQPNAAFAIKELPQQQYIIEQMQEETYLAVKFRLGSPFDVEGVTLPARPLLRSCSWRYRSAECGWTGGMFTLNNQPTTNSALDQCAKSLSACECRFGPYAELNFGGAPGLNTYR</sequence>
<accession>A0A1U7H1L5</accession>
<gene>
    <name evidence="1" type="ORF">NIES592_08280</name>
</gene>
<evidence type="ECO:0000313" key="2">
    <source>
        <dbReference type="Proteomes" id="UP000186391"/>
    </source>
</evidence>
<proteinExistence type="predicted"/>
<dbReference type="Pfam" id="PF05100">
    <property type="entry name" value="Phage_tail_L"/>
    <property type="match status" value="1"/>
</dbReference>
<keyword evidence="2" id="KW-1185">Reference proteome</keyword>
<reference evidence="1 2" key="1">
    <citation type="submission" date="2016-11" db="EMBL/GenBank/DDBJ databases">
        <title>Draft Genome Sequences of Nine Cyanobacterial Strains from Diverse Habitats.</title>
        <authorList>
            <person name="Zhu T."/>
            <person name="Hou S."/>
            <person name="Lu X."/>
            <person name="Hess W.R."/>
        </authorList>
    </citation>
    <scope>NUCLEOTIDE SEQUENCE [LARGE SCALE GENOMIC DNA]</scope>
    <source>
        <strain evidence="1 2">NIES-592</strain>
    </source>
</reference>
<dbReference type="GO" id="GO:0051536">
    <property type="term" value="F:iron-sulfur cluster binding"/>
    <property type="evidence" value="ECO:0007669"/>
    <property type="project" value="InterPro"/>
</dbReference>
<protein>
    <submittedName>
        <fullName evidence="1">Phage minor tail protein L</fullName>
    </submittedName>
</protein>
<dbReference type="NCBIfam" id="TIGR01600">
    <property type="entry name" value="phage_tail_L"/>
    <property type="match status" value="1"/>
</dbReference>
<organism evidence="1 2">
    <name type="scientific">Fischerella major NIES-592</name>
    <dbReference type="NCBI Taxonomy" id="210994"/>
    <lineage>
        <taxon>Bacteria</taxon>
        <taxon>Bacillati</taxon>
        <taxon>Cyanobacteriota</taxon>
        <taxon>Cyanophyceae</taxon>
        <taxon>Nostocales</taxon>
        <taxon>Hapalosiphonaceae</taxon>
        <taxon>Fischerella</taxon>
    </lineage>
</organism>
<dbReference type="AlphaFoldDB" id="A0A1U7H1L5"/>
<dbReference type="GO" id="GO:0046718">
    <property type="term" value="P:symbiont entry into host cell"/>
    <property type="evidence" value="ECO:0007669"/>
    <property type="project" value="InterPro"/>
</dbReference>
<dbReference type="Proteomes" id="UP000186391">
    <property type="component" value="Unassembled WGS sequence"/>
</dbReference>
<dbReference type="GO" id="GO:0030430">
    <property type="term" value="C:host cell cytoplasm"/>
    <property type="evidence" value="ECO:0007669"/>
    <property type="project" value="InterPro"/>
</dbReference>
<dbReference type="EMBL" id="MRCA01000003">
    <property type="protein sequence ID" value="OKH14864.1"/>
    <property type="molecule type" value="Genomic_DNA"/>
</dbReference>
<evidence type="ECO:0000313" key="1">
    <source>
        <dbReference type="EMBL" id="OKH14864.1"/>
    </source>
</evidence>
<name>A0A1U7H1L5_9CYAN</name>
<dbReference type="OrthoDB" id="1550442at2"/>